<feature type="transmembrane region" description="Helical" evidence="1">
    <location>
        <begin position="450"/>
        <end position="471"/>
    </location>
</feature>
<feature type="transmembrane region" description="Helical" evidence="1">
    <location>
        <begin position="156"/>
        <end position="175"/>
    </location>
</feature>
<keyword evidence="1" id="KW-1133">Transmembrane helix</keyword>
<dbReference type="RefSeq" id="WP_092535232.1">
    <property type="nucleotide sequence ID" value="NZ_FNIM01000006.1"/>
</dbReference>
<evidence type="ECO:0000313" key="3">
    <source>
        <dbReference type="Proteomes" id="UP000198541"/>
    </source>
</evidence>
<evidence type="ECO:0000313" key="2">
    <source>
        <dbReference type="EMBL" id="SDN53616.1"/>
    </source>
</evidence>
<feature type="transmembrane region" description="Helical" evidence="1">
    <location>
        <begin position="214"/>
        <end position="232"/>
    </location>
</feature>
<dbReference type="Proteomes" id="UP000198541">
    <property type="component" value="Unassembled WGS sequence"/>
</dbReference>
<dbReference type="InterPro" id="IPR046264">
    <property type="entry name" value="DUF6297"/>
</dbReference>
<feature type="transmembrane region" description="Helical" evidence="1">
    <location>
        <begin position="491"/>
        <end position="512"/>
    </location>
</feature>
<feature type="transmembrane region" description="Helical" evidence="1">
    <location>
        <begin position="127"/>
        <end position="150"/>
    </location>
</feature>
<accession>A0A1H0C717</accession>
<reference evidence="3" key="1">
    <citation type="submission" date="2016-10" db="EMBL/GenBank/DDBJ databases">
        <authorList>
            <person name="Varghese N."/>
            <person name="Submissions S."/>
        </authorList>
    </citation>
    <scope>NUCLEOTIDE SEQUENCE [LARGE SCALE GENOMIC DNA]</scope>
    <source>
        <strain evidence="3">DSM 27982</strain>
    </source>
</reference>
<evidence type="ECO:0000256" key="1">
    <source>
        <dbReference type="SAM" id="Phobius"/>
    </source>
</evidence>
<sequence>MSARGRCSPALPTGWDLRRWVRVRTVRTRSPWALVGDIYDAGLAIVVLGAMVVPYLGRLGTGSVPEGGGQGLSGVDPAWAALLLALVSVVLILEPLRRLGPLFLRPYEAAWWLDLPGDRRGLLEPVAWVEAAVALTVGSATGLLLAVVAASTPTTAAGMVLFGAGCGGILLLLLLRAQLAGTDGRGARTALLGAATAALAADVVRLPFPRREGGLLLAVIGLLMCLVAALWWRRLRPRLVDLPDAHLLEVAARSRGAQVSVLSLDTRALGRLLSAPARRPAASSHLPLARLAGRLPRALRPVFCVAQADWLLLCRQPRRGLQLLVGLVIAVFPLLSDGVGAVSAVAFHLVGGWVAVLAVAEPARRAWFDGGADASWPAGPLLVRCGHLLMPTAVMTAWALSAVTVELCARPSAPTSGEVLAALGLAALAGCGWAGAALRSGFRPTPDFSLGLVASPVGSVPPGVVEMLVSGPDAAALAGLPTALLALGTPPTAQLLGVQLAASGVVVAWGLLTGRRMRW</sequence>
<gene>
    <name evidence="2" type="ORF">SAMN05216355_10621</name>
</gene>
<feature type="transmembrane region" description="Helical" evidence="1">
    <location>
        <begin position="420"/>
        <end position="438"/>
    </location>
</feature>
<keyword evidence="3" id="KW-1185">Reference proteome</keyword>
<protein>
    <recommendedName>
        <fullName evidence="4">ABC-2 type transport system permease protein</fullName>
    </recommendedName>
</protein>
<name>A0A1H0C717_9ACTO</name>
<dbReference type="EMBL" id="FNIM01000006">
    <property type="protein sequence ID" value="SDN53616.1"/>
    <property type="molecule type" value="Genomic_DNA"/>
</dbReference>
<feature type="transmembrane region" description="Helical" evidence="1">
    <location>
        <begin position="77"/>
        <end position="96"/>
    </location>
</feature>
<keyword evidence="1" id="KW-0812">Transmembrane</keyword>
<dbReference type="Pfam" id="PF19814">
    <property type="entry name" value="DUF6297"/>
    <property type="match status" value="1"/>
</dbReference>
<evidence type="ECO:0008006" key="4">
    <source>
        <dbReference type="Google" id="ProtNLM"/>
    </source>
</evidence>
<feature type="transmembrane region" description="Helical" evidence="1">
    <location>
        <begin position="32"/>
        <end position="57"/>
    </location>
</feature>
<dbReference type="STRING" id="332524.SAMN04487766_11178"/>
<proteinExistence type="predicted"/>
<keyword evidence="1" id="KW-0472">Membrane</keyword>
<dbReference type="AlphaFoldDB" id="A0A1H0C717"/>
<feature type="transmembrane region" description="Helical" evidence="1">
    <location>
        <begin position="320"/>
        <end position="336"/>
    </location>
</feature>
<organism evidence="2 3">
    <name type="scientific">Actinomyces ruminicola</name>
    <dbReference type="NCBI Taxonomy" id="332524"/>
    <lineage>
        <taxon>Bacteria</taxon>
        <taxon>Bacillati</taxon>
        <taxon>Actinomycetota</taxon>
        <taxon>Actinomycetes</taxon>
        <taxon>Actinomycetales</taxon>
        <taxon>Actinomycetaceae</taxon>
        <taxon>Actinomyces</taxon>
    </lineage>
</organism>
<feature type="transmembrane region" description="Helical" evidence="1">
    <location>
        <begin position="187"/>
        <end position="208"/>
    </location>
</feature>